<reference evidence="1 2" key="1">
    <citation type="submission" date="2019-06" db="EMBL/GenBank/DDBJ databases">
        <title>A chromosomal-level reference genome of Carpinus fangiana (Coryloideae, Betulaceae).</title>
        <authorList>
            <person name="Yang X."/>
            <person name="Wang Z."/>
            <person name="Zhang L."/>
            <person name="Hao G."/>
            <person name="Liu J."/>
            <person name="Yang Y."/>
        </authorList>
    </citation>
    <scope>NUCLEOTIDE SEQUENCE [LARGE SCALE GENOMIC DNA]</scope>
    <source>
        <strain evidence="1">Cfa_2016G</strain>
        <tissue evidence="1">Leaf</tissue>
    </source>
</reference>
<evidence type="ECO:0000313" key="1">
    <source>
        <dbReference type="EMBL" id="KAE8076266.1"/>
    </source>
</evidence>
<sequence>MAPEGRVNRATPNITRIIQILKQIINEKYKEGEACDLKVSVEKMRNTSVNAMIDVIALYLDYEKGKEVSTKTHKVLWNGFDVDPISSIKELIPRRVHGRRN</sequence>
<accession>A0A5N6RD02</accession>
<evidence type="ECO:0000313" key="2">
    <source>
        <dbReference type="Proteomes" id="UP000327013"/>
    </source>
</evidence>
<name>A0A5N6RD02_9ROSI</name>
<keyword evidence="2" id="KW-1185">Reference proteome</keyword>
<gene>
    <name evidence="1" type="ORF">FH972_014929</name>
</gene>
<proteinExistence type="predicted"/>
<organism evidence="1 2">
    <name type="scientific">Carpinus fangiana</name>
    <dbReference type="NCBI Taxonomy" id="176857"/>
    <lineage>
        <taxon>Eukaryota</taxon>
        <taxon>Viridiplantae</taxon>
        <taxon>Streptophyta</taxon>
        <taxon>Embryophyta</taxon>
        <taxon>Tracheophyta</taxon>
        <taxon>Spermatophyta</taxon>
        <taxon>Magnoliopsida</taxon>
        <taxon>eudicotyledons</taxon>
        <taxon>Gunneridae</taxon>
        <taxon>Pentapetalae</taxon>
        <taxon>rosids</taxon>
        <taxon>fabids</taxon>
        <taxon>Fagales</taxon>
        <taxon>Betulaceae</taxon>
        <taxon>Carpinus</taxon>
    </lineage>
</organism>
<dbReference type="EMBL" id="CM017326">
    <property type="protein sequence ID" value="KAE8076266.1"/>
    <property type="molecule type" value="Genomic_DNA"/>
</dbReference>
<protein>
    <submittedName>
        <fullName evidence="1">Uncharacterized protein</fullName>
    </submittedName>
</protein>
<dbReference type="Proteomes" id="UP000327013">
    <property type="component" value="Chromosome 6"/>
</dbReference>
<dbReference type="AlphaFoldDB" id="A0A5N6RD02"/>